<gene>
    <name evidence="3" type="ORF">METZ01_LOCUS454659</name>
</gene>
<comment type="similarity">
    <text evidence="1">Belongs to the FAH family.</text>
</comment>
<feature type="non-terminal residue" evidence="3">
    <location>
        <position position="146"/>
    </location>
</feature>
<protein>
    <recommendedName>
        <fullName evidence="4">Fumarylacetoacetase-like C-terminal domain-containing protein</fullName>
    </recommendedName>
</protein>
<dbReference type="SUPFAM" id="SSF56529">
    <property type="entry name" value="FAH"/>
    <property type="match status" value="1"/>
</dbReference>
<dbReference type="PANTHER" id="PTHR42796">
    <property type="entry name" value="FUMARYLACETOACETATE HYDROLASE DOMAIN-CONTAINING PROTEIN 2A-RELATED"/>
    <property type="match status" value="1"/>
</dbReference>
<evidence type="ECO:0000313" key="3">
    <source>
        <dbReference type="EMBL" id="SVE01805.1"/>
    </source>
</evidence>
<dbReference type="AlphaFoldDB" id="A0A383A3K9"/>
<accession>A0A383A3K9</accession>
<dbReference type="InterPro" id="IPR051121">
    <property type="entry name" value="FAH"/>
</dbReference>
<sequence>MKLASFKINENQNNTIGALLDDNLVDLHSSSKGSLPNRMTDFLEMSDEGMDRARSIISGQLFGKEDIYQDAEVQLLPPVPRPGKILHTSCNFGDHLQELTGWNAPEWQAHNWGQFHFEHPTGFLQAPSSIVATEQKVFCPPFTKQL</sequence>
<reference evidence="3" key="1">
    <citation type="submission" date="2018-05" db="EMBL/GenBank/DDBJ databases">
        <authorList>
            <person name="Lanie J.A."/>
            <person name="Ng W.-L."/>
            <person name="Kazmierczak K.M."/>
            <person name="Andrzejewski T.M."/>
            <person name="Davidsen T.M."/>
            <person name="Wayne K.J."/>
            <person name="Tettelin H."/>
            <person name="Glass J.I."/>
            <person name="Rusch D."/>
            <person name="Podicherti R."/>
            <person name="Tsui H.-C.T."/>
            <person name="Winkler M.E."/>
        </authorList>
    </citation>
    <scope>NUCLEOTIDE SEQUENCE</scope>
</reference>
<evidence type="ECO:0000256" key="2">
    <source>
        <dbReference type="ARBA" id="ARBA00022723"/>
    </source>
</evidence>
<organism evidence="3">
    <name type="scientific">marine metagenome</name>
    <dbReference type="NCBI Taxonomy" id="408172"/>
    <lineage>
        <taxon>unclassified sequences</taxon>
        <taxon>metagenomes</taxon>
        <taxon>ecological metagenomes</taxon>
    </lineage>
</organism>
<evidence type="ECO:0008006" key="4">
    <source>
        <dbReference type="Google" id="ProtNLM"/>
    </source>
</evidence>
<dbReference type="EMBL" id="UINC01188538">
    <property type="protein sequence ID" value="SVE01805.1"/>
    <property type="molecule type" value="Genomic_DNA"/>
</dbReference>
<proteinExistence type="inferred from homology"/>
<dbReference type="PANTHER" id="PTHR42796:SF4">
    <property type="entry name" value="FUMARYLACETOACETATE HYDROLASE DOMAIN-CONTAINING PROTEIN 2A"/>
    <property type="match status" value="1"/>
</dbReference>
<dbReference type="InterPro" id="IPR036663">
    <property type="entry name" value="Fumarylacetoacetase_C_sf"/>
</dbReference>
<dbReference type="GO" id="GO:0003824">
    <property type="term" value="F:catalytic activity"/>
    <property type="evidence" value="ECO:0007669"/>
    <property type="project" value="InterPro"/>
</dbReference>
<name>A0A383A3K9_9ZZZZ</name>
<keyword evidence="2" id="KW-0479">Metal-binding</keyword>
<evidence type="ECO:0000256" key="1">
    <source>
        <dbReference type="ARBA" id="ARBA00010211"/>
    </source>
</evidence>
<dbReference type="Gene3D" id="3.90.850.10">
    <property type="entry name" value="Fumarylacetoacetase-like, C-terminal domain"/>
    <property type="match status" value="1"/>
</dbReference>
<dbReference type="GO" id="GO:0046872">
    <property type="term" value="F:metal ion binding"/>
    <property type="evidence" value="ECO:0007669"/>
    <property type="project" value="UniProtKB-KW"/>
</dbReference>